<accession>A0A1I3GN17</accession>
<keyword evidence="1" id="KW-0732">Signal</keyword>
<evidence type="ECO:0000259" key="2">
    <source>
        <dbReference type="Pfam" id="PF01471"/>
    </source>
</evidence>
<dbReference type="InterPro" id="IPR002477">
    <property type="entry name" value="Peptidoglycan-bd-like"/>
</dbReference>
<feature type="chain" id="PRO_5039209773" evidence="1">
    <location>
        <begin position="20"/>
        <end position="239"/>
    </location>
</feature>
<proteinExistence type="predicted"/>
<dbReference type="Pfam" id="PF01471">
    <property type="entry name" value="PG_binding_1"/>
    <property type="match status" value="1"/>
</dbReference>
<dbReference type="Proteomes" id="UP000198649">
    <property type="component" value="Unassembled WGS sequence"/>
</dbReference>
<evidence type="ECO:0000313" key="4">
    <source>
        <dbReference type="Proteomes" id="UP000198649"/>
    </source>
</evidence>
<protein>
    <submittedName>
        <fullName evidence="3">Putative peptidoglycan binding domain-containing protein</fullName>
    </submittedName>
</protein>
<reference evidence="3 4" key="1">
    <citation type="submission" date="2016-10" db="EMBL/GenBank/DDBJ databases">
        <authorList>
            <person name="de Groot N.N."/>
        </authorList>
    </citation>
    <scope>NUCLEOTIDE SEQUENCE [LARGE SCALE GENOMIC DNA]</scope>
    <source>
        <strain evidence="3 4">CGMCC 1.11156</strain>
    </source>
</reference>
<dbReference type="InterPro" id="IPR036365">
    <property type="entry name" value="PGBD-like_sf"/>
</dbReference>
<dbReference type="SUPFAM" id="SSF47090">
    <property type="entry name" value="PGBD-like"/>
    <property type="match status" value="1"/>
</dbReference>
<feature type="domain" description="Peptidoglycan binding-like" evidence="2">
    <location>
        <begin position="186"/>
        <end position="229"/>
    </location>
</feature>
<dbReference type="AlphaFoldDB" id="A0A1I3GN17"/>
<dbReference type="EMBL" id="FOQG01000006">
    <property type="protein sequence ID" value="SFI24799.1"/>
    <property type="molecule type" value="Genomic_DNA"/>
</dbReference>
<evidence type="ECO:0000313" key="3">
    <source>
        <dbReference type="EMBL" id="SFI24799.1"/>
    </source>
</evidence>
<organism evidence="3 4">
    <name type="scientific">Nocardioides psychrotolerans</name>
    <dbReference type="NCBI Taxonomy" id="1005945"/>
    <lineage>
        <taxon>Bacteria</taxon>
        <taxon>Bacillati</taxon>
        <taxon>Actinomycetota</taxon>
        <taxon>Actinomycetes</taxon>
        <taxon>Propionibacteriales</taxon>
        <taxon>Nocardioidaceae</taxon>
        <taxon>Nocardioides</taxon>
    </lineage>
</organism>
<evidence type="ECO:0000256" key="1">
    <source>
        <dbReference type="SAM" id="SignalP"/>
    </source>
</evidence>
<feature type="signal peptide" evidence="1">
    <location>
        <begin position="1"/>
        <end position="19"/>
    </location>
</feature>
<dbReference type="InterPro" id="IPR036366">
    <property type="entry name" value="PGBDSf"/>
</dbReference>
<name>A0A1I3GN17_9ACTN</name>
<keyword evidence="4" id="KW-1185">Reference proteome</keyword>
<sequence>MWLPLVAALLGAAAGVATALVVPDEPPVSSESSFNDPLRVGVPLVDLECTGDAVIVLGYGETGAPLRSAVVNNPDDSVRYLRTDDSCATLWAPPGVDLPEYVAYSGPYDTLVEPCRERLTGAHKNDDVTRLNGGNQTYVKCVCEVASADLRVLSRSDGTDPETGIWVRSLQNTLVDIDADAGREDGFAPSDVTGVFDARTEERVKEFQEGRGDIVPATGVVDELTWKALTDRVCITYDY</sequence>
<dbReference type="STRING" id="1005945.SAMN05216561_106200"/>
<dbReference type="Gene3D" id="1.10.101.10">
    <property type="entry name" value="PGBD-like superfamily/PGBD"/>
    <property type="match status" value="1"/>
</dbReference>
<gene>
    <name evidence="3" type="ORF">SAMN05216561_106200</name>
</gene>